<accession>A0A413SGA7</accession>
<gene>
    <name evidence="1" type="ORF">DW927_11920</name>
</gene>
<reference evidence="1 2" key="1">
    <citation type="submission" date="2018-08" db="EMBL/GenBank/DDBJ databases">
        <title>A genome reference for cultivated species of the human gut microbiota.</title>
        <authorList>
            <person name="Zou Y."/>
            <person name="Xue W."/>
            <person name="Luo G."/>
        </authorList>
    </citation>
    <scope>NUCLEOTIDE SEQUENCE [LARGE SCALE GENOMIC DNA]</scope>
    <source>
        <strain evidence="1 2">AM43-11</strain>
    </source>
</reference>
<dbReference type="RefSeq" id="WP_118591710.1">
    <property type="nucleotide sequence ID" value="NZ_JADNLD010000029.1"/>
</dbReference>
<dbReference type="Proteomes" id="UP000284465">
    <property type="component" value="Unassembled WGS sequence"/>
</dbReference>
<comment type="caution">
    <text evidence="1">The sequence shown here is derived from an EMBL/GenBank/DDBJ whole genome shotgun (WGS) entry which is preliminary data.</text>
</comment>
<name>A0A413SGA7_9FIRM</name>
<dbReference type="AlphaFoldDB" id="A0A413SGA7"/>
<proteinExistence type="predicted"/>
<evidence type="ECO:0000313" key="1">
    <source>
        <dbReference type="EMBL" id="RHA66240.1"/>
    </source>
</evidence>
<evidence type="ECO:0000313" key="2">
    <source>
        <dbReference type="Proteomes" id="UP000284465"/>
    </source>
</evidence>
<dbReference type="EMBL" id="QSFP01000013">
    <property type="protein sequence ID" value="RHA66240.1"/>
    <property type="molecule type" value="Genomic_DNA"/>
</dbReference>
<protein>
    <submittedName>
        <fullName evidence="1">Uncharacterized protein</fullName>
    </submittedName>
</protein>
<sequence length="87" mass="10237">MEKERTNDEEVKLLKEKTIDLIDKIPDKHLERTYKFVKCVSEMSSKRFALLEKLTGSDMKPDIAEEKAYEVSRMSEEEVEQELAKLN</sequence>
<organism evidence="1 2">
    <name type="scientific">Roseburia intestinalis</name>
    <dbReference type="NCBI Taxonomy" id="166486"/>
    <lineage>
        <taxon>Bacteria</taxon>
        <taxon>Bacillati</taxon>
        <taxon>Bacillota</taxon>
        <taxon>Clostridia</taxon>
        <taxon>Lachnospirales</taxon>
        <taxon>Lachnospiraceae</taxon>
        <taxon>Roseburia</taxon>
    </lineage>
</organism>